<accession>A0A9W7C149</accession>
<evidence type="ECO:0000313" key="2">
    <source>
        <dbReference type="Proteomes" id="UP001165085"/>
    </source>
</evidence>
<dbReference type="Pfam" id="PF01209">
    <property type="entry name" value="Ubie_methyltran"/>
    <property type="match status" value="1"/>
</dbReference>
<dbReference type="SUPFAM" id="SSF53335">
    <property type="entry name" value="S-adenosyl-L-methionine-dependent methyltransferases"/>
    <property type="match status" value="1"/>
</dbReference>
<dbReference type="Gene3D" id="3.40.50.150">
    <property type="entry name" value="Vaccinia Virus protein VP39"/>
    <property type="match status" value="1"/>
</dbReference>
<organism evidence="1 2">
    <name type="scientific">Triparma strigata</name>
    <dbReference type="NCBI Taxonomy" id="1606541"/>
    <lineage>
        <taxon>Eukaryota</taxon>
        <taxon>Sar</taxon>
        <taxon>Stramenopiles</taxon>
        <taxon>Ochrophyta</taxon>
        <taxon>Bolidophyceae</taxon>
        <taxon>Parmales</taxon>
        <taxon>Triparmaceae</taxon>
        <taxon>Triparma</taxon>
    </lineage>
</organism>
<proteinExistence type="predicted"/>
<name>A0A9W7C149_9STRA</name>
<dbReference type="OrthoDB" id="6329284at2759"/>
<evidence type="ECO:0008006" key="3">
    <source>
        <dbReference type="Google" id="ProtNLM"/>
    </source>
</evidence>
<dbReference type="InterPro" id="IPR029063">
    <property type="entry name" value="SAM-dependent_MTases_sf"/>
</dbReference>
<dbReference type="EMBL" id="BRXY01000467">
    <property type="protein sequence ID" value="GMH96383.1"/>
    <property type="molecule type" value="Genomic_DNA"/>
</dbReference>
<protein>
    <recommendedName>
        <fullName evidence="3">Methyltransferase domain-containing protein</fullName>
    </recommendedName>
</protein>
<dbReference type="Proteomes" id="UP001165085">
    <property type="component" value="Unassembled WGS sequence"/>
</dbReference>
<dbReference type="AlphaFoldDB" id="A0A9W7C149"/>
<evidence type="ECO:0000313" key="1">
    <source>
        <dbReference type="EMBL" id="GMH96383.1"/>
    </source>
</evidence>
<reference evidence="2" key="1">
    <citation type="journal article" date="2023" name="Commun. Biol.">
        <title>Genome analysis of Parmales, the sister group of diatoms, reveals the evolutionary specialization of diatoms from phago-mixotrophs to photoautotrophs.</title>
        <authorList>
            <person name="Ban H."/>
            <person name="Sato S."/>
            <person name="Yoshikawa S."/>
            <person name="Yamada K."/>
            <person name="Nakamura Y."/>
            <person name="Ichinomiya M."/>
            <person name="Sato N."/>
            <person name="Blanc-Mathieu R."/>
            <person name="Endo H."/>
            <person name="Kuwata A."/>
            <person name="Ogata H."/>
        </authorList>
    </citation>
    <scope>NUCLEOTIDE SEQUENCE [LARGE SCALE GENOMIC DNA]</scope>
    <source>
        <strain evidence="2">NIES 3701</strain>
    </source>
</reference>
<comment type="caution">
    <text evidence="1">The sequence shown here is derived from an EMBL/GenBank/DDBJ whole genome shotgun (WGS) entry which is preliminary data.</text>
</comment>
<gene>
    <name evidence="1" type="ORF">TrST_g14024</name>
</gene>
<keyword evidence="2" id="KW-1185">Reference proteome</keyword>
<sequence length="258" mass="28782">MFDTISDYYDTVNTYFTFNLDKSWRSLLIEKTLTPGNPSITLLDVATGTCEVLKTAYETFPDRILNSTGIDPSAGMLSFCPSKLKLALPPSTPPPLLLTSSITTQTFPHLFTHTTISFGIRNIPSRSSALCNIRSHSSSPLSCPSSHTCPHPSRLGILEVSYTPHYLSDITLSNLSLSTPLKILTSYFVHYLVPSIGYLINGFDKYDEYRHLVDSLEAFPADFEREVEGLKCEDGGWKLEEVEERNFGTIKVYTFTAV</sequence>